<sequence length="107" mass="12677">MLHLIPSAYLFKDYDHPTLSAWNWSFLPLDILISLTGLASLYLYKKQNHMWKQIALVSLVLTFCSGLQAIAFWAIRMDFDPSWWLPNLFLMLYPLLFIPRLLRHDVH</sequence>
<feature type="transmembrane region" description="Helical" evidence="1">
    <location>
        <begin position="56"/>
        <end position="75"/>
    </location>
</feature>
<keyword evidence="1" id="KW-0472">Membrane</keyword>
<reference evidence="2 3" key="1">
    <citation type="submission" date="2021-01" db="EMBL/GenBank/DDBJ databases">
        <title>Identification of strong promoters based on the transcriptome of Brevibacillus choshinensis.</title>
        <authorList>
            <person name="Yao D."/>
            <person name="Zhang K."/>
            <person name="Wu J."/>
        </authorList>
    </citation>
    <scope>NUCLEOTIDE SEQUENCE [LARGE SCALE GENOMIC DNA]</scope>
    <source>
        <strain evidence="2 3">HPD31-SP3</strain>
    </source>
</reference>
<keyword evidence="1" id="KW-1133">Transmembrane helix</keyword>
<feature type="transmembrane region" description="Helical" evidence="1">
    <location>
        <begin position="81"/>
        <end position="102"/>
    </location>
</feature>
<dbReference type="RefSeq" id="WP_203353508.1">
    <property type="nucleotide sequence ID" value="NZ_CP069127.1"/>
</dbReference>
<dbReference type="EMBL" id="CP069127">
    <property type="protein sequence ID" value="QRG66442.1"/>
    <property type="molecule type" value="Genomic_DNA"/>
</dbReference>
<accession>A0ABX7FMC7</accession>
<keyword evidence="3" id="KW-1185">Reference proteome</keyword>
<dbReference type="Proteomes" id="UP000596248">
    <property type="component" value="Chromosome"/>
</dbReference>
<protein>
    <submittedName>
        <fullName evidence="2">DUF5360 family protein</fullName>
    </submittedName>
</protein>
<dbReference type="InterPro" id="IPR020348">
    <property type="entry name" value="Uncharacterised_YvaD"/>
</dbReference>
<feature type="transmembrane region" description="Helical" evidence="1">
    <location>
        <begin position="20"/>
        <end position="44"/>
    </location>
</feature>
<gene>
    <name evidence="2" type="ORF">JNE38_23350</name>
</gene>
<dbReference type="Pfam" id="PF17314">
    <property type="entry name" value="DUF5360"/>
    <property type="match status" value="1"/>
</dbReference>
<evidence type="ECO:0000256" key="1">
    <source>
        <dbReference type="SAM" id="Phobius"/>
    </source>
</evidence>
<evidence type="ECO:0000313" key="3">
    <source>
        <dbReference type="Proteomes" id="UP000596248"/>
    </source>
</evidence>
<keyword evidence="1" id="KW-0812">Transmembrane</keyword>
<name>A0ABX7FMC7_BRECH</name>
<evidence type="ECO:0000313" key="2">
    <source>
        <dbReference type="EMBL" id="QRG66442.1"/>
    </source>
</evidence>
<proteinExistence type="predicted"/>
<organism evidence="2 3">
    <name type="scientific">Brevibacillus choshinensis</name>
    <dbReference type="NCBI Taxonomy" id="54911"/>
    <lineage>
        <taxon>Bacteria</taxon>
        <taxon>Bacillati</taxon>
        <taxon>Bacillota</taxon>
        <taxon>Bacilli</taxon>
        <taxon>Bacillales</taxon>
        <taxon>Paenibacillaceae</taxon>
        <taxon>Brevibacillus</taxon>
    </lineage>
</organism>